<evidence type="ECO:0000313" key="4">
    <source>
        <dbReference type="Proteomes" id="UP001469553"/>
    </source>
</evidence>
<keyword evidence="4" id="KW-1185">Reference proteome</keyword>
<keyword evidence="2" id="KW-1133">Transmembrane helix</keyword>
<sequence length="100" mass="11121">MVGMDLFTKGEIPSQRDSFSPSNPVKASSDLWYKTKTFHLLFLLTFFCPAILRCKSIKNYFLALLSSASHLSLSHTFLLPAAIILHALPPSHAQIKTMLG</sequence>
<evidence type="ECO:0000313" key="3">
    <source>
        <dbReference type="EMBL" id="MEQ2293472.1"/>
    </source>
</evidence>
<evidence type="ECO:0000256" key="2">
    <source>
        <dbReference type="SAM" id="Phobius"/>
    </source>
</evidence>
<gene>
    <name evidence="3" type="ORF">AMECASPLE_033798</name>
</gene>
<feature type="transmembrane region" description="Helical" evidence="2">
    <location>
        <begin position="61"/>
        <end position="88"/>
    </location>
</feature>
<proteinExistence type="predicted"/>
<keyword evidence="2" id="KW-0812">Transmembrane</keyword>
<feature type="transmembrane region" description="Helical" evidence="2">
    <location>
        <begin position="37"/>
        <end position="54"/>
    </location>
</feature>
<dbReference type="Proteomes" id="UP001469553">
    <property type="component" value="Unassembled WGS sequence"/>
</dbReference>
<protein>
    <submittedName>
        <fullName evidence="3">Uncharacterized protein</fullName>
    </submittedName>
</protein>
<comment type="caution">
    <text evidence="3">The sequence shown here is derived from an EMBL/GenBank/DDBJ whole genome shotgun (WGS) entry which is preliminary data.</text>
</comment>
<dbReference type="EMBL" id="JAHRIP010032874">
    <property type="protein sequence ID" value="MEQ2293472.1"/>
    <property type="molecule type" value="Genomic_DNA"/>
</dbReference>
<name>A0ABV0YHZ6_9TELE</name>
<organism evidence="3 4">
    <name type="scientific">Ameca splendens</name>
    <dbReference type="NCBI Taxonomy" id="208324"/>
    <lineage>
        <taxon>Eukaryota</taxon>
        <taxon>Metazoa</taxon>
        <taxon>Chordata</taxon>
        <taxon>Craniata</taxon>
        <taxon>Vertebrata</taxon>
        <taxon>Euteleostomi</taxon>
        <taxon>Actinopterygii</taxon>
        <taxon>Neopterygii</taxon>
        <taxon>Teleostei</taxon>
        <taxon>Neoteleostei</taxon>
        <taxon>Acanthomorphata</taxon>
        <taxon>Ovalentaria</taxon>
        <taxon>Atherinomorphae</taxon>
        <taxon>Cyprinodontiformes</taxon>
        <taxon>Goodeidae</taxon>
        <taxon>Ameca</taxon>
    </lineage>
</organism>
<feature type="compositionally biased region" description="Polar residues" evidence="1">
    <location>
        <begin position="15"/>
        <end position="25"/>
    </location>
</feature>
<reference evidence="3 4" key="1">
    <citation type="submission" date="2021-06" db="EMBL/GenBank/DDBJ databases">
        <authorList>
            <person name="Palmer J.M."/>
        </authorList>
    </citation>
    <scope>NUCLEOTIDE SEQUENCE [LARGE SCALE GENOMIC DNA]</scope>
    <source>
        <strain evidence="3 4">AS_MEX2019</strain>
        <tissue evidence="3">Muscle</tissue>
    </source>
</reference>
<evidence type="ECO:0000256" key="1">
    <source>
        <dbReference type="SAM" id="MobiDB-lite"/>
    </source>
</evidence>
<accession>A0ABV0YHZ6</accession>
<keyword evidence="2" id="KW-0472">Membrane</keyword>
<feature type="region of interest" description="Disordered" evidence="1">
    <location>
        <begin position="1"/>
        <end position="25"/>
    </location>
</feature>